<gene>
    <name evidence="2" type="ORF">Q783_09275</name>
</gene>
<dbReference type="Proteomes" id="UP000017469">
    <property type="component" value="Chromosome"/>
</dbReference>
<dbReference type="InterPro" id="IPR011528">
    <property type="entry name" value="NERD"/>
</dbReference>
<protein>
    <recommendedName>
        <fullName evidence="1">NERD domain-containing protein</fullName>
    </recommendedName>
</protein>
<evidence type="ECO:0000313" key="2">
    <source>
        <dbReference type="EMBL" id="AGY82372.1"/>
    </source>
</evidence>
<dbReference type="eggNOG" id="ENOG502Z8AV">
    <property type="taxonomic scope" value="Bacteria"/>
</dbReference>
<dbReference type="RefSeq" id="WP_023179069.1">
    <property type="nucleotide sequence ID" value="NC_022606.1"/>
</dbReference>
<dbReference type="AlphaFoldDB" id="U5SES2"/>
<dbReference type="PROSITE" id="PS50965">
    <property type="entry name" value="NERD"/>
    <property type="match status" value="1"/>
</dbReference>
<organism evidence="2 3">
    <name type="scientific">Carnobacterium inhibens subsp. gilichinskyi</name>
    <dbReference type="NCBI Taxonomy" id="1266845"/>
    <lineage>
        <taxon>Bacteria</taxon>
        <taxon>Bacillati</taxon>
        <taxon>Bacillota</taxon>
        <taxon>Bacilli</taxon>
        <taxon>Lactobacillales</taxon>
        <taxon>Carnobacteriaceae</taxon>
        <taxon>Carnobacterium</taxon>
    </lineage>
</organism>
<feature type="domain" description="NERD" evidence="1">
    <location>
        <begin position="37"/>
        <end position="147"/>
    </location>
</feature>
<proteinExistence type="predicted"/>
<dbReference type="EMBL" id="CP006812">
    <property type="protein sequence ID" value="AGY82372.1"/>
    <property type="molecule type" value="Genomic_DNA"/>
</dbReference>
<dbReference type="Pfam" id="PF08378">
    <property type="entry name" value="NERD"/>
    <property type="match status" value="1"/>
</dbReference>
<dbReference type="PATRIC" id="fig|1266845.5.peg.1748"/>
<reference evidence="2 3" key="1">
    <citation type="journal article" date="2013" name="Genome Announc.">
        <title>Complete Genome Sequence of Carnobacterium gilichinskyi Strain WN1359T (DSM 27470T).</title>
        <authorList>
            <person name="Leonard M.T."/>
            <person name="Panayotova N."/>
            <person name="Farmerie W.G."/>
            <person name="Triplett E.W."/>
            <person name="Nicholson W.L."/>
        </authorList>
    </citation>
    <scope>NUCLEOTIDE SEQUENCE [LARGE SCALE GENOMIC DNA]</scope>
    <source>
        <strain evidence="2 3">WN1359</strain>
    </source>
</reference>
<sequence>MNLKERIKSVTYLVLESLNYRMNLAATEKAKYENQVKGFDGEEQFDFHMSESHQSGVVLNDLVLNYRDTVFQIDSLLITNEAVYLYEVKNYAGSYYYKEDSFFTESEYKILNPLRQVDRSATYLHNVMLRLGYHLPIYPIIVFIHPEFTLYSSIPNKLFLFSNQLPKHLNSLASQNFLIKPDHMELAHQLKELHNENYRPDNLPVYHLEQLKKGVLCPTCFSTNHTDTRQNYFCTTCGHKETITTAIERSIKEFQLLFPEYLITTSHIYDWCGKSYSKERIRMILKANYQSHLSRHMTYYSEKSP</sequence>
<dbReference type="HOGENOM" id="CLU_073334_0_0_9"/>
<dbReference type="STRING" id="1266845.Q783_09275"/>
<name>U5SES2_9LACT</name>
<accession>U5SES2</accession>
<evidence type="ECO:0000313" key="3">
    <source>
        <dbReference type="Proteomes" id="UP000017469"/>
    </source>
</evidence>
<dbReference type="KEGG" id="caw:Q783_09275"/>
<evidence type="ECO:0000259" key="1">
    <source>
        <dbReference type="PROSITE" id="PS50965"/>
    </source>
</evidence>